<feature type="region of interest" description="Disordered" evidence="1">
    <location>
        <begin position="190"/>
        <end position="210"/>
    </location>
</feature>
<reference evidence="3 4" key="1">
    <citation type="submission" date="2024-01" db="EMBL/GenBank/DDBJ databases">
        <title>The genomes of 5 underutilized Papilionoideae crops provide insights into root nodulation and disease resistanc.</title>
        <authorList>
            <person name="Jiang F."/>
        </authorList>
    </citation>
    <scope>NUCLEOTIDE SEQUENCE [LARGE SCALE GENOMIC DNA]</scope>
    <source>
        <strain evidence="3">LVBAO_FW01</strain>
        <tissue evidence="3">Leaves</tissue>
    </source>
</reference>
<sequence>MLVLIPALVTIAIIILNFIPVSNRVSQTVTTHNTKQTSQRKIKLQVTMASRYELEVKLTTARGLKNVNWRNGANRPYVVVWVDSSNKLSTKVDEDGDIDANWDQTLVVPLPPKPFDDLTLHIDVVHAGSEEGTKPIIGSARLRLVEVINDVGLGERASRTLTLKRPSGRPQGRVDVKVVIREPSYGAQGGYYAPPYGVPPPQTGLSRDLSGAPPAYGYQYGAPQQGAYYSAAPPAGYPSNAPSQTAPYGQGYPQQTPSYGQGYPQQTPSYGQGYPQQMASYGQGPEQMGSFGQGPQQTASYGQGSGSGHAPVEEKKKSKFGMGTGLAVGAVAGVLGGIALVEGAEYIGDKITDHMAEKVEEKVADDRERQLKEQLEEDLLEEQTEEKLEEDLEAELAYDDDF</sequence>
<feature type="region of interest" description="Disordered" evidence="1">
    <location>
        <begin position="239"/>
        <end position="313"/>
    </location>
</feature>
<comment type="caution">
    <text evidence="3">The sequence shown here is derived from an EMBL/GenBank/DDBJ whole genome shotgun (WGS) entry which is preliminary data.</text>
</comment>
<evidence type="ECO:0000313" key="3">
    <source>
        <dbReference type="EMBL" id="KAK7315100.1"/>
    </source>
</evidence>
<name>A0AAN9KC70_CANGL</name>
<dbReference type="SUPFAM" id="SSF49562">
    <property type="entry name" value="C2 domain (Calcium/lipid-binding domain, CaLB)"/>
    <property type="match status" value="1"/>
</dbReference>
<dbReference type="InterPro" id="IPR000008">
    <property type="entry name" value="C2_dom"/>
</dbReference>
<proteinExistence type="predicted"/>
<evidence type="ECO:0000259" key="2">
    <source>
        <dbReference type="PROSITE" id="PS50004"/>
    </source>
</evidence>
<dbReference type="PANTHER" id="PTHR32246">
    <property type="entry name" value="INGRESSION PROTEIN FIC1"/>
    <property type="match status" value="1"/>
</dbReference>
<feature type="compositionally biased region" description="Polar residues" evidence="1">
    <location>
        <begin position="293"/>
        <end position="302"/>
    </location>
</feature>
<feature type="compositionally biased region" description="Polar residues" evidence="1">
    <location>
        <begin position="240"/>
        <end position="280"/>
    </location>
</feature>
<dbReference type="Gene3D" id="2.60.40.150">
    <property type="entry name" value="C2 domain"/>
    <property type="match status" value="1"/>
</dbReference>
<dbReference type="EMBL" id="JAYMYQ010000008">
    <property type="protein sequence ID" value="KAK7315100.1"/>
    <property type="molecule type" value="Genomic_DNA"/>
</dbReference>
<accession>A0AAN9KC70</accession>
<dbReference type="AlphaFoldDB" id="A0AAN9KC70"/>
<dbReference type="GO" id="GO:0006952">
    <property type="term" value="P:defense response"/>
    <property type="evidence" value="ECO:0007669"/>
    <property type="project" value="InterPro"/>
</dbReference>
<organism evidence="3 4">
    <name type="scientific">Canavalia gladiata</name>
    <name type="common">Sword bean</name>
    <name type="synonym">Dolichos gladiatus</name>
    <dbReference type="NCBI Taxonomy" id="3824"/>
    <lineage>
        <taxon>Eukaryota</taxon>
        <taxon>Viridiplantae</taxon>
        <taxon>Streptophyta</taxon>
        <taxon>Embryophyta</taxon>
        <taxon>Tracheophyta</taxon>
        <taxon>Spermatophyta</taxon>
        <taxon>Magnoliopsida</taxon>
        <taxon>eudicotyledons</taxon>
        <taxon>Gunneridae</taxon>
        <taxon>Pentapetalae</taxon>
        <taxon>rosids</taxon>
        <taxon>fabids</taxon>
        <taxon>Fabales</taxon>
        <taxon>Fabaceae</taxon>
        <taxon>Papilionoideae</taxon>
        <taxon>50 kb inversion clade</taxon>
        <taxon>NPAAA clade</taxon>
        <taxon>indigoferoid/millettioid clade</taxon>
        <taxon>Phaseoleae</taxon>
        <taxon>Canavalia</taxon>
    </lineage>
</organism>
<dbReference type="InterPro" id="IPR035892">
    <property type="entry name" value="C2_domain_sf"/>
</dbReference>
<evidence type="ECO:0000256" key="1">
    <source>
        <dbReference type="SAM" id="MobiDB-lite"/>
    </source>
</evidence>
<dbReference type="InterPro" id="IPR044750">
    <property type="entry name" value="C2_SRC2/BAP"/>
</dbReference>
<keyword evidence="4" id="KW-1185">Reference proteome</keyword>
<dbReference type="Pfam" id="PF00168">
    <property type="entry name" value="C2"/>
    <property type="match status" value="1"/>
</dbReference>
<dbReference type="PANTHER" id="PTHR32246:SF20">
    <property type="entry name" value="CALCIUM-DEPENDENT LIPID-BINDING (CALB DOMAIN) FAMILY PROTEIN"/>
    <property type="match status" value="1"/>
</dbReference>
<gene>
    <name evidence="3" type="ORF">VNO77_33632</name>
</gene>
<dbReference type="PROSITE" id="PS50004">
    <property type="entry name" value="C2"/>
    <property type="match status" value="1"/>
</dbReference>
<feature type="domain" description="C2" evidence="2">
    <location>
        <begin position="34"/>
        <end position="161"/>
    </location>
</feature>
<dbReference type="Proteomes" id="UP001367508">
    <property type="component" value="Unassembled WGS sequence"/>
</dbReference>
<evidence type="ECO:0000313" key="4">
    <source>
        <dbReference type="Proteomes" id="UP001367508"/>
    </source>
</evidence>
<protein>
    <recommendedName>
        <fullName evidence="2">C2 domain-containing protein</fullName>
    </recommendedName>
</protein>
<dbReference type="SMART" id="SM00239">
    <property type="entry name" value="C2"/>
    <property type="match status" value="1"/>
</dbReference>
<dbReference type="CDD" id="cd04051">
    <property type="entry name" value="C2_SRC2_like"/>
    <property type="match status" value="1"/>
</dbReference>
<feature type="region of interest" description="Disordered" evidence="1">
    <location>
        <begin position="377"/>
        <end position="402"/>
    </location>
</feature>